<dbReference type="Gene3D" id="3.30.160.60">
    <property type="entry name" value="Classic Zinc Finger"/>
    <property type="match status" value="1"/>
</dbReference>
<gene>
    <name evidence="4" type="ORF">ACJRO7_003768</name>
</gene>
<dbReference type="Proteomes" id="UP001634007">
    <property type="component" value="Unassembled WGS sequence"/>
</dbReference>
<feature type="compositionally biased region" description="Polar residues" evidence="2">
    <location>
        <begin position="1"/>
        <end position="19"/>
    </location>
</feature>
<dbReference type="SMART" id="SM00355">
    <property type="entry name" value="ZnF_C2H2"/>
    <property type="match status" value="1"/>
</dbReference>
<feature type="domain" description="C2H2-type" evidence="3">
    <location>
        <begin position="42"/>
        <end position="69"/>
    </location>
</feature>
<comment type="caution">
    <text evidence="4">The sequence shown here is derived from an EMBL/GenBank/DDBJ whole genome shotgun (WGS) entry which is preliminary data.</text>
</comment>
<keyword evidence="5" id="KW-1185">Reference proteome</keyword>
<dbReference type="PROSITE" id="PS50157">
    <property type="entry name" value="ZINC_FINGER_C2H2_2"/>
    <property type="match status" value="1"/>
</dbReference>
<feature type="compositionally biased region" description="Basic and acidic residues" evidence="2">
    <location>
        <begin position="124"/>
        <end position="134"/>
    </location>
</feature>
<reference evidence="4 5" key="1">
    <citation type="submission" date="2024-11" db="EMBL/GenBank/DDBJ databases">
        <title>Chromosome-level genome assembly of Eucalyptus globulus Labill. provides insights into its genome evolution.</title>
        <authorList>
            <person name="Li X."/>
        </authorList>
    </citation>
    <scope>NUCLEOTIDE SEQUENCE [LARGE SCALE GENOMIC DNA]</scope>
    <source>
        <strain evidence="4">CL2024</strain>
        <tissue evidence="4">Fresh tender leaves</tissue>
    </source>
</reference>
<feature type="compositionally biased region" description="Basic residues" evidence="2">
    <location>
        <begin position="72"/>
        <end position="88"/>
    </location>
</feature>
<dbReference type="EMBL" id="JBJKBG010000010">
    <property type="protein sequence ID" value="KAL3718698.1"/>
    <property type="molecule type" value="Genomic_DNA"/>
</dbReference>
<evidence type="ECO:0000256" key="1">
    <source>
        <dbReference type="PROSITE-ProRule" id="PRU00042"/>
    </source>
</evidence>
<keyword evidence="1" id="KW-0863">Zinc-finger</keyword>
<name>A0ABD3IXC0_EUCGL</name>
<evidence type="ECO:0000313" key="5">
    <source>
        <dbReference type="Proteomes" id="UP001634007"/>
    </source>
</evidence>
<sequence>MDPSNAGSISLGGSSNTAVARSRGAYSDRRNRSLPHPRGGPYPCPKCEDSYKTSQAFATHMRSHYKSEREERKRRRREARRGRPRANRRLAGSGPNGHNDPTCEGDEAEVDTLAGNAHMDVKAENVEGQEKVKENVQGNGSAQGN</sequence>
<dbReference type="InterPro" id="IPR013087">
    <property type="entry name" value="Znf_C2H2_type"/>
</dbReference>
<dbReference type="AlphaFoldDB" id="A0ABD3IXC0"/>
<protein>
    <recommendedName>
        <fullName evidence="3">C2H2-type domain-containing protein</fullName>
    </recommendedName>
</protein>
<feature type="region of interest" description="Disordered" evidence="2">
    <location>
        <begin position="1"/>
        <end position="106"/>
    </location>
</feature>
<evidence type="ECO:0000259" key="3">
    <source>
        <dbReference type="PROSITE" id="PS50157"/>
    </source>
</evidence>
<keyword evidence="1" id="KW-0479">Metal-binding</keyword>
<dbReference type="GO" id="GO:0008270">
    <property type="term" value="F:zinc ion binding"/>
    <property type="evidence" value="ECO:0007669"/>
    <property type="project" value="UniProtKB-KW"/>
</dbReference>
<keyword evidence="1" id="KW-0862">Zinc</keyword>
<dbReference type="InterPro" id="IPR036236">
    <property type="entry name" value="Znf_C2H2_sf"/>
</dbReference>
<feature type="compositionally biased region" description="Polar residues" evidence="2">
    <location>
        <begin position="136"/>
        <end position="145"/>
    </location>
</feature>
<dbReference type="PROSITE" id="PS00028">
    <property type="entry name" value="ZINC_FINGER_C2H2_1"/>
    <property type="match status" value="1"/>
</dbReference>
<feature type="region of interest" description="Disordered" evidence="2">
    <location>
        <begin position="124"/>
        <end position="145"/>
    </location>
</feature>
<dbReference type="SUPFAM" id="SSF57667">
    <property type="entry name" value="beta-beta-alpha zinc fingers"/>
    <property type="match status" value="1"/>
</dbReference>
<evidence type="ECO:0000256" key="2">
    <source>
        <dbReference type="SAM" id="MobiDB-lite"/>
    </source>
</evidence>
<proteinExistence type="predicted"/>
<accession>A0ABD3IXC0</accession>
<organism evidence="4 5">
    <name type="scientific">Eucalyptus globulus</name>
    <name type="common">Tasmanian blue gum</name>
    <dbReference type="NCBI Taxonomy" id="34317"/>
    <lineage>
        <taxon>Eukaryota</taxon>
        <taxon>Viridiplantae</taxon>
        <taxon>Streptophyta</taxon>
        <taxon>Embryophyta</taxon>
        <taxon>Tracheophyta</taxon>
        <taxon>Spermatophyta</taxon>
        <taxon>Magnoliopsida</taxon>
        <taxon>eudicotyledons</taxon>
        <taxon>Gunneridae</taxon>
        <taxon>Pentapetalae</taxon>
        <taxon>rosids</taxon>
        <taxon>malvids</taxon>
        <taxon>Myrtales</taxon>
        <taxon>Myrtaceae</taxon>
        <taxon>Myrtoideae</taxon>
        <taxon>Eucalypteae</taxon>
        <taxon>Eucalyptus</taxon>
    </lineage>
</organism>
<evidence type="ECO:0000313" key="4">
    <source>
        <dbReference type="EMBL" id="KAL3718698.1"/>
    </source>
</evidence>